<evidence type="ECO:0000256" key="2">
    <source>
        <dbReference type="ARBA" id="ARBA00007613"/>
    </source>
</evidence>
<dbReference type="Gene3D" id="1.20.1600.10">
    <property type="entry name" value="Outer membrane efflux proteins (OEP)"/>
    <property type="match status" value="2"/>
</dbReference>
<dbReference type="InterPro" id="IPR051906">
    <property type="entry name" value="TolC-like"/>
</dbReference>
<dbReference type="GO" id="GO:1990281">
    <property type="term" value="C:efflux pump complex"/>
    <property type="evidence" value="ECO:0007669"/>
    <property type="project" value="TreeGrafter"/>
</dbReference>
<keyword evidence="9" id="KW-1185">Reference proteome</keyword>
<dbReference type="PATRIC" id="fig|1172190.3.peg.1464"/>
<keyword evidence="3" id="KW-0813">Transport</keyword>
<dbReference type="GO" id="GO:0009279">
    <property type="term" value="C:cell outer membrane"/>
    <property type="evidence" value="ECO:0007669"/>
    <property type="project" value="UniProtKB-SubCell"/>
</dbReference>
<sequence>MKNSVPLYIIFHLLAFISLSANDKELLSQEKQNLLLQEQNRYESEYEKLRYNWIAPLNLGASYGYDKVYTGDYGTTSNISVSISQDIFRSGGITYQIEYADAKKRVDEIALAKEIAAINEELFSALLNYKKTLYQKKQSELILKNKEIEIFIKRQLYDVGKADITELNNALMAQSDELKNLVTHKYMLAQLREEVSKLSDVDPAVFLLPKFTLIEKETYLQNNLNLNFLRLQTKSYESLYSVTKSSYMPSVTLSANVGYQEYDSKKYENKYDGNYYGARVMLNVPFTYNATATTQEAKASYLKQAAQVADMYRNTKASYTQSIELIESYRSYNEITLKNLSLYDELIEAIEAGVNTGEKTGYDLQTIKNTKAIEELNIKLSEINIQIELAKLHFALKRNDDGQ</sequence>
<gene>
    <name evidence="8" type="ORF">M947_07565</name>
</gene>
<dbReference type="RefSeq" id="WP_021287769.1">
    <property type="nucleotide sequence ID" value="NZ_AUPZ01000009.1"/>
</dbReference>
<evidence type="ECO:0000313" key="8">
    <source>
        <dbReference type="EMBL" id="EQB39308.1"/>
    </source>
</evidence>
<evidence type="ECO:0000256" key="5">
    <source>
        <dbReference type="ARBA" id="ARBA00022692"/>
    </source>
</evidence>
<accession>T0L0J9</accession>
<evidence type="ECO:0000256" key="3">
    <source>
        <dbReference type="ARBA" id="ARBA00022448"/>
    </source>
</evidence>
<name>T0L0J9_9BACT</name>
<dbReference type="PANTHER" id="PTHR30026:SF20">
    <property type="entry name" value="OUTER MEMBRANE PROTEIN TOLC"/>
    <property type="match status" value="1"/>
</dbReference>
<evidence type="ECO:0000256" key="6">
    <source>
        <dbReference type="ARBA" id="ARBA00023136"/>
    </source>
</evidence>
<dbReference type="InterPro" id="IPR003423">
    <property type="entry name" value="OMP_efflux"/>
</dbReference>
<keyword evidence="6" id="KW-0472">Membrane</keyword>
<evidence type="ECO:0000256" key="7">
    <source>
        <dbReference type="ARBA" id="ARBA00023237"/>
    </source>
</evidence>
<dbReference type="GO" id="GO:0015562">
    <property type="term" value="F:efflux transmembrane transporter activity"/>
    <property type="evidence" value="ECO:0007669"/>
    <property type="project" value="InterPro"/>
</dbReference>
<organism evidence="8 9">
    <name type="scientific">Sulfurimonas hongkongensis</name>
    <dbReference type="NCBI Taxonomy" id="1172190"/>
    <lineage>
        <taxon>Bacteria</taxon>
        <taxon>Pseudomonadati</taxon>
        <taxon>Campylobacterota</taxon>
        <taxon>Epsilonproteobacteria</taxon>
        <taxon>Campylobacterales</taxon>
        <taxon>Sulfurimonadaceae</taxon>
        <taxon>Sulfurimonas</taxon>
    </lineage>
</organism>
<dbReference type="PANTHER" id="PTHR30026">
    <property type="entry name" value="OUTER MEMBRANE PROTEIN TOLC"/>
    <property type="match status" value="1"/>
</dbReference>
<protein>
    <recommendedName>
        <fullName evidence="10">Transporter</fullName>
    </recommendedName>
</protein>
<reference evidence="8 9" key="1">
    <citation type="submission" date="2013-07" db="EMBL/GenBank/DDBJ databases">
        <title>Sulfurimonas hongkongensis AST-10 Genome Sequencing.</title>
        <authorList>
            <person name="Cai L."/>
            <person name="Zhang T."/>
        </authorList>
    </citation>
    <scope>NUCLEOTIDE SEQUENCE [LARGE SCALE GENOMIC DNA]</scope>
    <source>
        <strain evidence="8 9">AST-10</strain>
    </source>
</reference>
<keyword evidence="5" id="KW-0812">Transmembrane</keyword>
<dbReference type="OrthoDB" id="5333622at2"/>
<evidence type="ECO:0000256" key="1">
    <source>
        <dbReference type="ARBA" id="ARBA00004442"/>
    </source>
</evidence>
<dbReference type="AlphaFoldDB" id="T0L0J9"/>
<comment type="similarity">
    <text evidence="2">Belongs to the outer membrane factor (OMF) (TC 1.B.17) family.</text>
</comment>
<keyword evidence="7" id="KW-0998">Cell outer membrane</keyword>
<comment type="caution">
    <text evidence="8">The sequence shown here is derived from an EMBL/GenBank/DDBJ whole genome shotgun (WGS) entry which is preliminary data.</text>
</comment>
<proteinExistence type="inferred from homology"/>
<dbReference type="Pfam" id="PF02321">
    <property type="entry name" value="OEP"/>
    <property type="match status" value="2"/>
</dbReference>
<evidence type="ECO:0008006" key="10">
    <source>
        <dbReference type="Google" id="ProtNLM"/>
    </source>
</evidence>
<dbReference type="STRING" id="1172190.M947_07565"/>
<evidence type="ECO:0000313" key="9">
    <source>
        <dbReference type="Proteomes" id="UP000015520"/>
    </source>
</evidence>
<evidence type="ECO:0000256" key="4">
    <source>
        <dbReference type="ARBA" id="ARBA00022452"/>
    </source>
</evidence>
<comment type="subcellular location">
    <subcellularLocation>
        <location evidence="1">Cell outer membrane</location>
    </subcellularLocation>
</comment>
<dbReference type="GO" id="GO:0015288">
    <property type="term" value="F:porin activity"/>
    <property type="evidence" value="ECO:0007669"/>
    <property type="project" value="TreeGrafter"/>
</dbReference>
<dbReference type="SUPFAM" id="SSF56954">
    <property type="entry name" value="Outer membrane efflux proteins (OEP)"/>
    <property type="match status" value="1"/>
</dbReference>
<dbReference type="EMBL" id="AUPZ01000009">
    <property type="protein sequence ID" value="EQB39308.1"/>
    <property type="molecule type" value="Genomic_DNA"/>
</dbReference>
<dbReference type="eggNOG" id="COG1538">
    <property type="taxonomic scope" value="Bacteria"/>
</dbReference>
<keyword evidence="4" id="KW-1134">Transmembrane beta strand</keyword>
<dbReference type="Proteomes" id="UP000015520">
    <property type="component" value="Unassembled WGS sequence"/>
</dbReference>